<keyword evidence="2" id="KW-0732">Signal</keyword>
<feature type="signal peptide" evidence="2">
    <location>
        <begin position="1"/>
        <end position="20"/>
    </location>
</feature>
<dbReference type="Pfam" id="PF10950">
    <property type="entry name" value="Organ_specific"/>
    <property type="match status" value="1"/>
</dbReference>
<dbReference type="Proteomes" id="UP001417504">
    <property type="component" value="Unassembled WGS sequence"/>
</dbReference>
<dbReference type="PANTHER" id="PTHR33731">
    <property type="entry name" value="PROTEIN, PUTATIVE-RELATED"/>
    <property type="match status" value="1"/>
</dbReference>
<dbReference type="PANTHER" id="PTHR33731:SF2">
    <property type="entry name" value="ORGAN-SPECIFIC PROTEIN S2-LIKE"/>
    <property type="match status" value="1"/>
</dbReference>
<accession>A0AAP0I547</accession>
<feature type="region of interest" description="Disordered" evidence="1">
    <location>
        <begin position="166"/>
        <end position="190"/>
    </location>
</feature>
<feature type="compositionally biased region" description="Polar residues" evidence="1">
    <location>
        <begin position="181"/>
        <end position="190"/>
    </location>
</feature>
<comment type="caution">
    <text evidence="3">The sequence shown here is derived from an EMBL/GenBank/DDBJ whole genome shotgun (WGS) entry which is preliminary data.</text>
</comment>
<evidence type="ECO:0000256" key="1">
    <source>
        <dbReference type="SAM" id="MobiDB-lite"/>
    </source>
</evidence>
<keyword evidence="4" id="KW-1185">Reference proteome</keyword>
<reference evidence="3 4" key="1">
    <citation type="submission" date="2024-01" db="EMBL/GenBank/DDBJ databases">
        <title>Genome assemblies of Stephania.</title>
        <authorList>
            <person name="Yang L."/>
        </authorList>
    </citation>
    <scope>NUCLEOTIDE SEQUENCE [LARGE SCALE GENOMIC DNA]</scope>
    <source>
        <strain evidence="3">QJT</strain>
        <tissue evidence="3">Leaf</tissue>
    </source>
</reference>
<feature type="chain" id="PRO_5042914449" evidence="2">
    <location>
        <begin position="21"/>
        <end position="190"/>
    </location>
</feature>
<proteinExistence type="predicted"/>
<organism evidence="3 4">
    <name type="scientific">Stephania japonica</name>
    <dbReference type="NCBI Taxonomy" id="461633"/>
    <lineage>
        <taxon>Eukaryota</taxon>
        <taxon>Viridiplantae</taxon>
        <taxon>Streptophyta</taxon>
        <taxon>Embryophyta</taxon>
        <taxon>Tracheophyta</taxon>
        <taxon>Spermatophyta</taxon>
        <taxon>Magnoliopsida</taxon>
        <taxon>Ranunculales</taxon>
        <taxon>Menispermaceae</taxon>
        <taxon>Menispermoideae</taxon>
        <taxon>Cissampelideae</taxon>
        <taxon>Stephania</taxon>
    </lineage>
</organism>
<name>A0AAP0I547_9MAGN</name>
<evidence type="ECO:0000313" key="3">
    <source>
        <dbReference type="EMBL" id="KAK9108822.1"/>
    </source>
</evidence>
<evidence type="ECO:0000256" key="2">
    <source>
        <dbReference type="SAM" id="SignalP"/>
    </source>
</evidence>
<feature type="compositionally biased region" description="Basic and acidic residues" evidence="1">
    <location>
        <begin position="166"/>
        <end position="180"/>
    </location>
</feature>
<protein>
    <submittedName>
        <fullName evidence="3">Uncharacterized protein</fullName>
    </submittedName>
</protein>
<dbReference type="InterPro" id="IPR024489">
    <property type="entry name" value="Organ_specific_prot"/>
</dbReference>
<evidence type="ECO:0000313" key="4">
    <source>
        <dbReference type="Proteomes" id="UP001417504"/>
    </source>
</evidence>
<dbReference type="AlphaFoldDB" id="A0AAP0I547"/>
<sequence length="190" mass="21722">MMKSLLVYFTLILFISAVNARKAPLDYWKDAMKDQTIPEGLKDLLATKPNFSYKQKADCHESLQAQDSNQDSNEAPNVTIYHGDAEKNEEKQFMKKGTQNSNQDLDESPTVTIYHGDQYLDDKPNATIYHRDQDLDETPNVTIYHGDQDVDETPNIIIYHGDANTDGEKKFMKDENKDEQSQPSVTIYHG</sequence>
<gene>
    <name evidence="3" type="ORF">Sjap_016882</name>
</gene>
<dbReference type="EMBL" id="JBBNAE010000007">
    <property type="protein sequence ID" value="KAK9108822.1"/>
    <property type="molecule type" value="Genomic_DNA"/>
</dbReference>